<dbReference type="Pfam" id="PF15070">
    <property type="entry name" value="GOLGA2L5"/>
    <property type="match status" value="2"/>
</dbReference>
<evidence type="ECO:0000256" key="1">
    <source>
        <dbReference type="ARBA" id="ARBA00023054"/>
    </source>
</evidence>
<feature type="compositionally biased region" description="Low complexity" evidence="3">
    <location>
        <begin position="906"/>
        <end position="930"/>
    </location>
</feature>
<sequence>MSDSEKEQKLAAARSKLQEFRNKRTRVRDAIKLATASSGCSGTESQASTELSSRASSYDPLNDADHLEVTSLAAPSQLASVPDASTTSTITNTSPTTKEYECGDVKKNVDTNTHPAFRSAASFFSSVQSSSAADFLADSLQFANSDEAYLQSSSVLQNIEQSSAQSDVDSLPGKVLPLSSLDSQHDSSAPLRSSMNIVSNYFSESRNESSKLLDSATLADTSRQSLSNATEVSQEIQMKNRERDSSLESIRSAATAIHQPQHTRDAAQDSTIEPVCQVFSIHDQSSAANLIEVPMPHQELPSKVNADNQEKLDKSHPLVIDLEARNVSLTDQLQQQQLLTAQQHQQLQQLSAMLQESHVKSAEAATASADEHNKRTSLNEEELAHVRQQLHFHVQTISILVAEKMQLESQLNEAKEQLSGRGEQGKGMESQLAALRLKVEQAEAAFAAKEARISALTMERDDLQSHLHLLKEERDRFKLRCSDYEMRAAELAERVNSSSKDQQSMQAQVNETKTQLHMANIRIEQLRNSSGDSANILDELNQEKKAHQAAQEQLCEVRQLLAQAQAEKNQIASQYQLYTAQLSQQSDHIKNQLGESEQQRLQLQASLADLQQHVEELQKQLRHQQASVEDDSSARQLVADLQQQVQQKDQETQQLKEEILELKENSKNLEDNNLSLHHLSEELQRQVDQLELALDKQQTERVDNSGLLAKLQSDKVAAARALAQNRMLKEQLAELQDGFIMMSNKKLELTEKLERELHLKKGLNKQLSQAVEEAKSLREASSVRETEVQQLRESCSSLASQLATMKQRDQQLMHQQLPPKLSPVDVQCENPEKIPLESSDVAENSPEVLENHVQVCGDVDVNSVPQHESNEVGDGSEIVMSLDDATEVRTTATAESVGDSTDKSSIETSSSNMSDSTGSSDGRSSCDSSGTPAERCALLEYRLAQLSSTHSALVGRFQRAMKQVAELTEENQRLEVTMEQLQLENDTIGDYITIYQFKRGVMSQQMREKDLELDRLRGDRQTLVEKLAELQKLIKLLVEERGGDTQRLLSSVNQLLTTVSQESDAMNAVDVKDHNGNPATSGPNSLTTSGSTNEETSSKVSSVGDQETRPQSATVSRIMSLIKEMEEAPTIDPRSLHPCGMCSGNLITV</sequence>
<dbReference type="InterPro" id="IPR024858">
    <property type="entry name" value="GOLGA"/>
</dbReference>
<feature type="compositionally biased region" description="Polar residues" evidence="3">
    <location>
        <begin position="224"/>
        <end position="237"/>
    </location>
</feature>
<feature type="coiled-coil region" evidence="2">
    <location>
        <begin position="957"/>
        <end position="984"/>
    </location>
</feature>
<name>A0A8B7N0L3_HYAAZ</name>
<dbReference type="GO" id="GO:0007030">
    <property type="term" value="P:Golgi organization"/>
    <property type="evidence" value="ECO:0007669"/>
    <property type="project" value="TreeGrafter"/>
</dbReference>
<dbReference type="PANTHER" id="PTHR10881">
    <property type="entry name" value="GOLGIN SUBFAMILY A MEMBER-RELATED"/>
    <property type="match status" value="1"/>
</dbReference>
<dbReference type="KEGG" id="hazt:108664864"/>
<protein>
    <submittedName>
        <fullName evidence="6">Golgin subfamily A member 2</fullName>
    </submittedName>
</protein>
<accession>A0A8B7N0L3</accession>
<evidence type="ECO:0000313" key="6">
    <source>
        <dbReference type="RefSeq" id="XP_018007043.1"/>
    </source>
</evidence>
<feature type="coiled-coil region" evidence="2">
    <location>
        <begin position="3"/>
        <end position="30"/>
    </location>
</feature>
<feature type="domain" description="Golgin subfamily A conserved" evidence="4">
    <location>
        <begin position="951"/>
        <end position="1051"/>
    </location>
</feature>
<feature type="coiled-coil region" evidence="2">
    <location>
        <begin position="509"/>
        <end position="808"/>
    </location>
</feature>
<dbReference type="GO" id="GO:0032580">
    <property type="term" value="C:Golgi cisterna membrane"/>
    <property type="evidence" value="ECO:0007669"/>
    <property type="project" value="TreeGrafter"/>
</dbReference>
<dbReference type="AlphaFoldDB" id="A0A8B7N0L3"/>
<feature type="coiled-coil region" evidence="2">
    <location>
        <begin position="397"/>
        <end position="480"/>
    </location>
</feature>
<dbReference type="Proteomes" id="UP000694843">
    <property type="component" value="Unplaced"/>
</dbReference>
<feature type="coiled-coil region" evidence="2">
    <location>
        <begin position="1013"/>
        <end position="1040"/>
    </location>
</feature>
<dbReference type="GO" id="GO:0005801">
    <property type="term" value="C:cis-Golgi network"/>
    <property type="evidence" value="ECO:0007669"/>
    <property type="project" value="TreeGrafter"/>
</dbReference>
<feature type="region of interest" description="Disordered" evidence="3">
    <location>
        <begin position="890"/>
        <end position="931"/>
    </location>
</feature>
<evidence type="ECO:0000259" key="4">
    <source>
        <dbReference type="Pfam" id="PF15070"/>
    </source>
</evidence>
<dbReference type="OrthoDB" id="5978643at2759"/>
<reference evidence="6" key="1">
    <citation type="submission" date="2025-08" db="UniProtKB">
        <authorList>
            <consortium name="RefSeq"/>
        </authorList>
    </citation>
    <scope>IDENTIFICATION</scope>
    <source>
        <tissue evidence="6">Whole organism</tissue>
    </source>
</reference>
<feature type="region of interest" description="Disordered" evidence="3">
    <location>
        <begin position="224"/>
        <end position="249"/>
    </location>
</feature>
<keyword evidence="1 2" id="KW-0175">Coiled coil</keyword>
<feature type="region of interest" description="Disordered" evidence="3">
    <location>
        <begin position="78"/>
        <end position="98"/>
    </location>
</feature>
<evidence type="ECO:0000256" key="3">
    <source>
        <dbReference type="SAM" id="MobiDB-lite"/>
    </source>
</evidence>
<dbReference type="InterPro" id="IPR043976">
    <property type="entry name" value="GOLGA_cons_dom"/>
</dbReference>
<feature type="compositionally biased region" description="Polar residues" evidence="3">
    <location>
        <begin position="1099"/>
        <end position="1114"/>
    </location>
</feature>
<proteinExistence type="predicted"/>
<evidence type="ECO:0000256" key="2">
    <source>
        <dbReference type="SAM" id="Coils"/>
    </source>
</evidence>
<feature type="compositionally biased region" description="Low complexity" evidence="3">
    <location>
        <begin position="1084"/>
        <end position="1095"/>
    </location>
</feature>
<dbReference type="GeneID" id="108664864"/>
<keyword evidence="5" id="KW-1185">Reference proteome</keyword>
<dbReference type="OMA" id="AGRHFQG"/>
<evidence type="ECO:0000313" key="5">
    <source>
        <dbReference type="Proteomes" id="UP000694843"/>
    </source>
</evidence>
<feature type="compositionally biased region" description="Polar residues" evidence="3">
    <location>
        <begin position="36"/>
        <end position="56"/>
    </location>
</feature>
<dbReference type="GO" id="GO:0000137">
    <property type="term" value="C:Golgi cis cisterna"/>
    <property type="evidence" value="ECO:0007669"/>
    <property type="project" value="TreeGrafter"/>
</dbReference>
<feature type="region of interest" description="Disordered" evidence="3">
    <location>
        <begin position="36"/>
        <end position="62"/>
    </location>
</feature>
<dbReference type="PANTHER" id="PTHR10881:SF46">
    <property type="entry name" value="GOLGIN SUBFAMILY A MEMBER 2"/>
    <property type="match status" value="1"/>
</dbReference>
<feature type="region of interest" description="Disordered" evidence="3">
    <location>
        <begin position="1070"/>
        <end position="1114"/>
    </location>
</feature>
<dbReference type="RefSeq" id="XP_018007043.1">
    <property type="nucleotide sequence ID" value="XM_018151554.2"/>
</dbReference>
<feature type="compositionally biased region" description="Low complexity" evidence="3">
    <location>
        <begin position="85"/>
        <end position="97"/>
    </location>
</feature>
<gene>
    <name evidence="6" type="primary">LOC108664864</name>
</gene>
<feature type="domain" description="Golgin subfamily A conserved" evidence="4">
    <location>
        <begin position="558"/>
        <end position="814"/>
    </location>
</feature>
<organism evidence="5 6">
    <name type="scientific">Hyalella azteca</name>
    <name type="common">Amphipod</name>
    <dbReference type="NCBI Taxonomy" id="294128"/>
    <lineage>
        <taxon>Eukaryota</taxon>
        <taxon>Metazoa</taxon>
        <taxon>Ecdysozoa</taxon>
        <taxon>Arthropoda</taxon>
        <taxon>Crustacea</taxon>
        <taxon>Multicrustacea</taxon>
        <taxon>Malacostraca</taxon>
        <taxon>Eumalacostraca</taxon>
        <taxon>Peracarida</taxon>
        <taxon>Amphipoda</taxon>
        <taxon>Senticaudata</taxon>
        <taxon>Talitrida</taxon>
        <taxon>Talitroidea</taxon>
        <taxon>Hyalellidae</taxon>
        <taxon>Hyalella</taxon>
    </lineage>
</organism>